<dbReference type="SMART" id="SM01012">
    <property type="entry name" value="ANTAR"/>
    <property type="match status" value="1"/>
</dbReference>
<evidence type="ECO:0000256" key="1">
    <source>
        <dbReference type="ARBA" id="ARBA00022679"/>
    </source>
</evidence>
<keyword evidence="2" id="KW-0418">Kinase</keyword>
<dbReference type="InterPro" id="IPR029016">
    <property type="entry name" value="GAF-like_dom_sf"/>
</dbReference>
<evidence type="ECO:0000313" key="6">
    <source>
        <dbReference type="EMBL" id="NYJ77070.1"/>
    </source>
</evidence>
<dbReference type="Gene3D" id="1.10.10.10">
    <property type="entry name" value="Winged helix-like DNA-binding domain superfamily/Winged helix DNA-binding domain"/>
    <property type="match status" value="1"/>
</dbReference>
<proteinExistence type="predicted"/>
<keyword evidence="7" id="KW-1185">Reference proteome</keyword>
<name>A0A7Z0GJD8_9MICC</name>
<accession>A0A7Z0GJD8</accession>
<dbReference type="SUPFAM" id="SSF55781">
    <property type="entry name" value="GAF domain-like"/>
    <property type="match status" value="1"/>
</dbReference>
<evidence type="ECO:0000256" key="2">
    <source>
        <dbReference type="ARBA" id="ARBA00022777"/>
    </source>
</evidence>
<dbReference type="Gene3D" id="3.30.450.40">
    <property type="match status" value="1"/>
</dbReference>
<comment type="caution">
    <text evidence="6">The sequence shown here is derived from an EMBL/GenBank/DDBJ whole genome shotgun (WGS) entry which is preliminary data.</text>
</comment>
<dbReference type="GO" id="GO:0003723">
    <property type="term" value="F:RNA binding"/>
    <property type="evidence" value="ECO:0007669"/>
    <property type="project" value="InterPro"/>
</dbReference>
<dbReference type="PIRSF" id="PIRSF036625">
    <property type="entry name" value="GAF_ANTAR"/>
    <property type="match status" value="1"/>
</dbReference>
<evidence type="ECO:0000259" key="5">
    <source>
        <dbReference type="PROSITE" id="PS50921"/>
    </source>
</evidence>
<dbReference type="SUPFAM" id="SSF52172">
    <property type="entry name" value="CheY-like"/>
    <property type="match status" value="1"/>
</dbReference>
<dbReference type="Proteomes" id="UP000535437">
    <property type="component" value="Unassembled WGS sequence"/>
</dbReference>
<dbReference type="RefSeq" id="WP_179540603.1">
    <property type="nucleotide sequence ID" value="NZ_BAAALL010000004.1"/>
</dbReference>
<reference evidence="6 7" key="1">
    <citation type="submission" date="2020-07" db="EMBL/GenBank/DDBJ databases">
        <title>Sequencing the genomes of 1000 actinobacteria strains.</title>
        <authorList>
            <person name="Klenk H.-P."/>
        </authorList>
    </citation>
    <scope>NUCLEOTIDE SEQUENCE [LARGE SCALE GENOMIC DNA]</scope>
    <source>
        <strain evidence="6 7">DSM 15475</strain>
    </source>
</reference>
<dbReference type="InterPro" id="IPR005561">
    <property type="entry name" value="ANTAR"/>
</dbReference>
<dbReference type="GO" id="GO:0016301">
    <property type="term" value="F:kinase activity"/>
    <property type="evidence" value="ECO:0007669"/>
    <property type="project" value="UniProtKB-KW"/>
</dbReference>
<evidence type="ECO:0000313" key="7">
    <source>
        <dbReference type="Proteomes" id="UP000535437"/>
    </source>
</evidence>
<sequence length="244" mass="26266">MVTSGESSTAAAEMLYDLLVDNEDLAGFLGDLATISTTQVGPGGATHCGVLLERHRRNVVVGWSSPEARKLDETQAGFDAGPCLDAQRTSTLIRVPDVRYEARWPAYMAVVRESGIRSILAVPLTLSGAGAAAMNFYTSDPVGFDDADIERARQHAALASRALSVAVRIAKESEEAADRRRAMESRTAIDVAIGVIMAQNRCRQEEAFDILQKASNNRNLKLRTLAEELVGSIGQQAPITSFDS</sequence>
<dbReference type="EMBL" id="JACCFY010000001">
    <property type="protein sequence ID" value="NYJ77070.1"/>
    <property type="molecule type" value="Genomic_DNA"/>
</dbReference>
<dbReference type="Pfam" id="PF03861">
    <property type="entry name" value="ANTAR"/>
    <property type="match status" value="1"/>
</dbReference>
<keyword evidence="4" id="KW-0804">Transcription</keyword>
<keyword evidence="3" id="KW-0805">Transcription regulation</keyword>
<keyword evidence="1" id="KW-0808">Transferase</keyword>
<dbReference type="InterPro" id="IPR012074">
    <property type="entry name" value="GAF_ANTAR"/>
</dbReference>
<gene>
    <name evidence="6" type="ORF">HNR09_000481</name>
</gene>
<dbReference type="InterPro" id="IPR003018">
    <property type="entry name" value="GAF"/>
</dbReference>
<dbReference type="PROSITE" id="PS50921">
    <property type="entry name" value="ANTAR"/>
    <property type="match status" value="1"/>
</dbReference>
<feature type="domain" description="ANTAR" evidence="5">
    <location>
        <begin position="169"/>
        <end position="230"/>
    </location>
</feature>
<dbReference type="InterPro" id="IPR011006">
    <property type="entry name" value="CheY-like_superfamily"/>
</dbReference>
<protein>
    <submittedName>
        <fullName evidence="6">GAF domain-containing protein</fullName>
    </submittedName>
</protein>
<evidence type="ECO:0000256" key="4">
    <source>
        <dbReference type="ARBA" id="ARBA00023163"/>
    </source>
</evidence>
<dbReference type="AlphaFoldDB" id="A0A7Z0GJD8"/>
<dbReference type="Pfam" id="PF13185">
    <property type="entry name" value="GAF_2"/>
    <property type="match status" value="1"/>
</dbReference>
<evidence type="ECO:0000256" key="3">
    <source>
        <dbReference type="ARBA" id="ARBA00023015"/>
    </source>
</evidence>
<dbReference type="InterPro" id="IPR036388">
    <property type="entry name" value="WH-like_DNA-bd_sf"/>
</dbReference>
<organism evidence="6 7">
    <name type="scientific">Nesterenkonia xinjiangensis</name>
    <dbReference type="NCBI Taxonomy" id="225327"/>
    <lineage>
        <taxon>Bacteria</taxon>
        <taxon>Bacillati</taxon>
        <taxon>Actinomycetota</taxon>
        <taxon>Actinomycetes</taxon>
        <taxon>Micrococcales</taxon>
        <taxon>Micrococcaceae</taxon>
        <taxon>Nesterenkonia</taxon>
    </lineage>
</organism>